<sequence length="54" mass="6196">MNLQDLVKNIHQKLNTTFVMVTHDIDEAERLSTRIIHMDAGNIKTTLNEFPSNS</sequence>
<gene>
    <name evidence="2" type="ORF">J4051_13585</name>
</gene>
<comment type="caution">
    <text evidence="2">The sequence shown here is derived from an EMBL/GenBank/DDBJ whole genome shotgun (WGS) entry which is preliminary data.</text>
</comment>
<dbReference type="Gene3D" id="3.40.50.300">
    <property type="entry name" value="P-loop containing nucleotide triphosphate hydrolases"/>
    <property type="match status" value="1"/>
</dbReference>
<keyword evidence="1" id="KW-0813">Transport</keyword>
<proteinExistence type="predicted"/>
<dbReference type="RefSeq" id="WP_208234428.1">
    <property type="nucleotide sequence ID" value="NZ_JAGEVG010000016.1"/>
</dbReference>
<organism evidence="2 3">
    <name type="scientific">Gelidibacter pelagius</name>
    <dbReference type="NCBI Taxonomy" id="2819985"/>
    <lineage>
        <taxon>Bacteria</taxon>
        <taxon>Pseudomonadati</taxon>
        <taxon>Bacteroidota</taxon>
        <taxon>Flavobacteriia</taxon>
        <taxon>Flavobacteriales</taxon>
        <taxon>Flavobacteriaceae</taxon>
        <taxon>Gelidibacter</taxon>
    </lineage>
</organism>
<keyword evidence="3" id="KW-1185">Reference proteome</keyword>
<dbReference type="Proteomes" id="UP000681315">
    <property type="component" value="Unassembled WGS sequence"/>
</dbReference>
<reference evidence="2 3" key="1">
    <citation type="submission" date="2021-03" db="EMBL/GenBank/DDBJ databases">
        <title>Gelidibacter sp. nov., isolated from costal sediment.</title>
        <authorList>
            <person name="Lun K.-Y."/>
        </authorList>
    </citation>
    <scope>NUCLEOTIDE SEQUENCE [LARGE SCALE GENOMIC DNA]</scope>
    <source>
        <strain evidence="2 3">DF109</strain>
    </source>
</reference>
<dbReference type="PANTHER" id="PTHR42781">
    <property type="entry name" value="SPERMIDINE/PUTRESCINE IMPORT ATP-BINDING PROTEIN POTA"/>
    <property type="match status" value="1"/>
</dbReference>
<evidence type="ECO:0000256" key="1">
    <source>
        <dbReference type="ARBA" id="ARBA00022448"/>
    </source>
</evidence>
<dbReference type="InterPro" id="IPR027417">
    <property type="entry name" value="P-loop_NTPase"/>
</dbReference>
<evidence type="ECO:0000313" key="2">
    <source>
        <dbReference type="EMBL" id="MBO3099308.1"/>
    </source>
</evidence>
<dbReference type="EMBL" id="JAGEVG010000016">
    <property type="protein sequence ID" value="MBO3099308.1"/>
    <property type="molecule type" value="Genomic_DNA"/>
</dbReference>
<protein>
    <recommendedName>
        <fullName evidence="4">Osmoprotectant transport system ATP-binding protein</fullName>
    </recommendedName>
</protein>
<dbReference type="InterPro" id="IPR050093">
    <property type="entry name" value="ABC_SmlMolc_Importer"/>
</dbReference>
<accession>A0ABS3SWN6</accession>
<evidence type="ECO:0008006" key="4">
    <source>
        <dbReference type="Google" id="ProtNLM"/>
    </source>
</evidence>
<dbReference type="SUPFAM" id="SSF52540">
    <property type="entry name" value="P-loop containing nucleoside triphosphate hydrolases"/>
    <property type="match status" value="1"/>
</dbReference>
<dbReference type="PANTHER" id="PTHR42781:SF4">
    <property type="entry name" value="SPERMIDINE_PUTRESCINE IMPORT ATP-BINDING PROTEIN POTA"/>
    <property type="match status" value="1"/>
</dbReference>
<evidence type="ECO:0000313" key="3">
    <source>
        <dbReference type="Proteomes" id="UP000681315"/>
    </source>
</evidence>
<name>A0ABS3SWN6_9FLAO</name>